<dbReference type="PANTHER" id="PTHR38011:SF11">
    <property type="entry name" value="2,5-DIAMINO-6-RIBOSYLAMINO-4(3H)-PYRIMIDINONE 5'-PHOSPHATE REDUCTASE"/>
    <property type="match status" value="1"/>
</dbReference>
<reference evidence="3 5" key="2">
    <citation type="journal article" date="2019" name="Science, e1252229">
        <title>Invertible promoters mediate bacterial phase variation, antibiotic resistance, and host adaptation in the gut.</title>
        <authorList>
            <person name="Jiang X."/>
            <person name="Hall A.B."/>
            <person name="Arthur T.D."/>
            <person name="Plichta D.R."/>
            <person name="Covington C.T."/>
            <person name="Poyet M."/>
            <person name="Crothers J."/>
            <person name="Moses P.L."/>
            <person name="Tolonen A.C."/>
            <person name="Vlamakis H."/>
            <person name="Alm E.J."/>
            <person name="Xavier R.J."/>
        </authorList>
    </citation>
    <scope>NUCLEOTIDE SEQUENCE [LARGE SCALE GENOMIC DNA]</scope>
    <source>
        <strain evidence="5">aa_0143</strain>
        <strain evidence="3">Aa_0143</strain>
    </source>
</reference>
<dbReference type="SUPFAM" id="SSF53597">
    <property type="entry name" value="Dihydrofolate reductase-like"/>
    <property type="match status" value="1"/>
</dbReference>
<dbReference type="Gene3D" id="3.40.430.10">
    <property type="entry name" value="Dihydrofolate Reductase, subunit A"/>
    <property type="match status" value="1"/>
</dbReference>
<dbReference type="Proteomes" id="UP000095787">
    <property type="component" value="Unassembled WGS sequence"/>
</dbReference>
<sequence length="176" mass="20190">MKKISLFIAMSLDGYIADSKGSVEWLTGQGNDEDNIDSYSEFVKDIDTVVMGWNTYHQIVTELSPEDWVYDDFTTYVVTHKQKKSSDKIHFVNKNPVELIKELRKENGNGIWICGGANLIQQLVRADIIDCYYITVIPTILGSGIRLFEKADHEIKLRLLKTQSYNGMMDLIYAKR</sequence>
<accession>A0A173ZIE1</accession>
<dbReference type="AlphaFoldDB" id="A0A173ZIE1"/>
<evidence type="ECO:0000313" key="4">
    <source>
        <dbReference type="Proteomes" id="UP000095787"/>
    </source>
</evidence>
<evidence type="ECO:0000313" key="2">
    <source>
        <dbReference type="EMBL" id="CUN76172.1"/>
    </source>
</evidence>
<dbReference type="GeneID" id="97329623"/>
<dbReference type="Proteomes" id="UP000292665">
    <property type="component" value="Unassembled WGS sequence"/>
</dbReference>
<dbReference type="EMBL" id="CYZO01000007">
    <property type="protein sequence ID" value="CUN76172.1"/>
    <property type="molecule type" value="Genomic_DNA"/>
</dbReference>
<proteinExistence type="predicted"/>
<evidence type="ECO:0000313" key="5">
    <source>
        <dbReference type="Proteomes" id="UP000292665"/>
    </source>
</evidence>
<name>A0A173ZIE1_9FIRM</name>
<reference evidence="2 4" key="1">
    <citation type="submission" date="2015-09" db="EMBL/GenBank/DDBJ databases">
        <authorList>
            <consortium name="Pathogen Informatics"/>
        </authorList>
    </citation>
    <scope>NUCLEOTIDE SEQUENCE [LARGE SCALE GENOMIC DNA]</scope>
    <source>
        <strain evidence="2 4">2789STDY5834841</strain>
    </source>
</reference>
<feature type="domain" description="Bacterial bifunctional deaminase-reductase C-terminal" evidence="1">
    <location>
        <begin position="3"/>
        <end position="165"/>
    </location>
</feature>
<organism evidence="2 4">
    <name type="scientific">[Ruminococcus] torques</name>
    <dbReference type="NCBI Taxonomy" id="33039"/>
    <lineage>
        <taxon>Bacteria</taxon>
        <taxon>Bacillati</taxon>
        <taxon>Bacillota</taxon>
        <taxon>Clostridia</taxon>
        <taxon>Lachnospirales</taxon>
        <taxon>Lachnospiraceae</taxon>
        <taxon>Mediterraneibacter</taxon>
    </lineage>
</organism>
<dbReference type="PANTHER" id="PTHR38011">
    <property type="entry name" value="DIHYDROFOLATE REDUCTASE FAMILY PROTEIN (AFU_ORTHOLOGUE AFUA_8G06820)"/>
    <property type="match status" value="1"/>
</dbReference>
<dbReference type="GO" id="GO:0008703">
    <property type="term" value="F:5-amino-6-(5-phosphoribosylamino)uracil reductase activity"/>
    <property type="evidence" value="ECO:0007669"/>
    <property type="project" value="InterPro"/>
</dbReference>
<dbReference type="InterPro" id="IPR002734">
    <property type="entry name" value="RibDG_C"/>
</dbReference>
<dbReference type="EMBL" id="RCYR01000007">
    <property type="protein sequence ID" value="RYS80720.1"/>
    <property type="molecule type" value="Genomic_DNA"/>
</dbReference>
<evidence type="ECO:0000313" key="3">
    <source>
        <dbReference type="EMBL" id="RYS80720.1"/>
    </source>
</evidence>
<gene>
    <name evidence="2" type="primary">yyaP_1</name>
    <name evidence="3" type="ORF">EAI93_05280</name>
    <name evidence="2" type="ORF">ERS852456_00763</name>
</gene>
<dbReference type="GO" id="GO:0009231">
    <property type="term" value="P:riboflavin biosynthetic process"/>
    <property type="evidence" value="ECO:0007669"/>
    <property type="project" value="InterPro"/>
</dbReference>
<dbReference type="InterPro" id="IPR024072">
    <property type="entry name" value="DHFR-like_dom_sf"/>
</dbReference>
<evidence type="ECO:0000259" key="1">
    <source>
        <dbReference type="Pfam" id="PF01872"/>
    </source>
</evidence>
<dbReference type="RefSeq" id="WP_004845962.1">
    <property type="nucleotide sequence ID" value="NZ_AP028249.1"/>
</dbReference>
<dbReference type="InterPro" id="IPR050765">
    <property type="entry name" value="Riboflavin_Biosynth_HTPR"/>
</dbReference>
<protein>
    <submittedName>
        <fullName evidence="2">5-amino-6-(5-phosphoribosylamino)uracil reductase</fullName>
    </submittedName>
    <submittedName>
        <fullName evidence="3">Dihydrofolate reductase</fullName>
    </submittedName>
</protein>
<dbReference type="Pfam" id="PF01872">
    <property type="entry name" value="RibD_C"/>
    <property type="match status" value="1"/>
</dbReference>